<keyword evidence="7" id="KW-0472">Membrane</keyword>
<sequence>MALRLEQLHLRLGDFTLDADFEVPARARVAVIGPSGAGKSTLLAAIAGFLKPESGRILWEGRDITALPPGKRPLSILFQDNNLFPHLTARQNAALGIRPSLRLSDEEWARVDTALARVGLAGLGDRRPAALSGGQQGRVALARMLLRRRSLMLLDEPFAALGPALKADMLDLVAEIVEAEGMTALLVSHDPEDARRFAPLTVVVAEGRAAPPAPTEALLGNPPPALAAYLGNGA</sequence>
<dbReference type="GO" id="GO:0016887">
    <property type="term" value="F:ATP hydrolysis activity"/>
    <property type="evidence" value="ECO:0007669"/>
    <property type="project" value="InterPro"/>
</dbReference>
<dbReference type="Pfam" id="PF00005">
    <property type="entry name" value="ABC_tran"/>
    <property type="match status" value="1"/>
</dbReference>
<dbReference type="SUPFAM" id="SSF52540">
    <property type="entry name" value="P-loop containing nucleoside triphosphate hydrolases"/>
    <property type="match status" value="1"/>
</dbReference>
<dbReference type="GO" id="GO:0005524">
    <property type="term" value="F:ATP binding"/>
    <property type="evidence" value="ECO:0007669"/>
    <property type="project" value="UniProtKB-KW"/>
</dbReference>
<accession>A0A1G9DTK3</accession>
<keyword evidence="6" id="KW-1278">Translocase</keyword>
<evidence type="ECO:0000256" key="7">
    <source>
        <dbReference type="ARBA" id="ARBA00023136"/>
    </source>
</evidence>
<feature type="domain" description="ABC transporter" evidence="8">
    <location>
        <begin position="3"/>
        <end position="231"/>
    </location>
</feature>
<evidence type="ECO:0000313" key="9">
    <source>
        <dbReference type="EMBL" id="SDK67172.1"/>
    </source>
</evidence>
<keyword evidence="2" id="KW-1003">Cell membrane</keyword>
<evidence type="ECO:0000256" key="1">
    <source>
        <dbReference type="ARBA" id="ARBA00022448"/>
    </source>
</evidence>
<dbReference type="PANTHER" id="PTHR42781">
    <property type="entry name" value="SPERMIDINE/PUTRESCINE IMPORT ATP-BINDING PROTEIN POTA"/>
    <property type="match status" value="1"/>
</dbReference>
<evidence type="ECO:0000313" key="10">
    <source>
        <dbReference type="Proteomes" id="UP000199328"/>
    </source>
</evidence>
<dbReference type="SMART" id="SM00382">
    <property type="entry name" value="AAA"/>
    <property type="match status" value="1"/>
</dbReference>
<dbReference type="Gene3D" id="3.40.50.300">
    <property type="entry name" value="P-loop containing nucleotide triphosphate hydrolases"/>
    <property type="match status" value="1"/>
</dbReference>
<dbReference type="AlphaFoldDB" id="A0A1G9DTK3"/>
<evidence type="ECO:0000256" key="3">
    <source>
        <dbReference type="ARBA" id="ARBA00022519"/>
    </source>
</evidence>
<protein>
    <submittedName>
        <fullName evidence="9">Thiamine transport system ATP-binding protein</fullName>
    </submittedName>
</protein>
<evidence type="ECO:0000256" key="6">
    <source>
        <dbReference type="ARBA" id="ARBA00022967"/>
    </source>
</evidence>
<reference evidence="10" key="1">
    <citation type="submission" date="2016-10" db="EMBL/GenBank/DDBJ databases">
        <authorList>
            <person name="Varghese N."/>
            <person name="Submissions S."/>
        </authorList>
    </citation>
    <scope>NUCLEOTIDE SEQUENCE [LARGE SCALE GENOMIC DNA]</scope>
    <source>
        <strain evidence="10">CGMCC 1.10789</strain>
    </source>
</reference>
<dbReference type="Proteomes" id="UP000199328">
    <property type="component" value="Unassembled WGS sequence"/>
</dbReference>
<organism evidence="9 10">
    <name type="scientific">Meinhardsimonia xiamenensis</name>
    <dbReference type="NCBI Taxonomy" id="990712"/>
    <lineage>
        <taxon>Bacteria</taxon>
        <taxon>Pseudomonadati</taxon>
        <taxon>Pseudomonadota</taxon>
        <taxon>Alphaproteobacteria</taxon>
        <taxon>Rhodobacterales</taxon>
        <taxon>Paracoccaceae</taxon>
        <taxon>Meinhardsimonia</taxon>
    </lineage>
</organism>
<dbReference type="InterPro" id="IPR003439">
    <property type="entry name" value="ABC_transporter-like_ATP-bd"/>
</dbReference>
<evidence type="ECO:0000259" key="8">
    <source>
        <dbReference type="PROSITE" id="PS50893"/>
    </source>
</evidence>
<evidence type="ECO:0000256" key="4">
    <source>
        <dbReference type="ARBA" id="ARBA00022741"/>
    </source>
</evidence>
<evidence type="ECO:0000256" key="2">
    <source>
        <dbReference type="ARBA" id="ARBA00022475"/>
    </source>
</evidence>
<dbReference type="InterPro" id="IPR003593">
    <property type="entry name" value="AAA+_ATPase"/>
</dbReference>
<keyword evidence="5 9" id="KW-0067">ATP-binding</keyword>
<proteinExistence type="predicted"/>
<name>A0A1G9DTK3_9RHOB</name>
<dbReference type="RefSeq" id="WP_092500249.1">
    <property type="nucleotide sequence ID" value="NZ_FNFV01000004.1"/>
</dbReference>
<keyword evidence="1" id="KW-0813">Transport</keyword>
<dbReference type="InterPro" id="IPR027417">
    <property type="entry name" value="P-loop_NTPase"/>
</dbReference>
<evidence type="ECO:0000256" key="5">
    <source>
        <dbReference type="ARBA" id="ARBA00022840"/>
    </source>
</evidence>
<gene>
    <name evidence="9" type="ORF">SAMN05216257_10411</name>
</gene>
<dbReference type="InterPro" id="IPR050093">
    <property type="entry name" value="ABC_SmlMolc_Importer"/>
</dbReference>
<dbReference type="PANTHER" id="PTHR42781:SF1">
    <property type="entry name" value="THIAMINE IMPORT ATP-BINDING PROTEIN THIQ"/>
    <property type="match status" value="1"/>
</dbReference>
<dbReference type="EMBL" id="FNFV01000004">
    <property type="protein sequence ID" value="SDK67172.1"/>
    <property type="molecule type" value="Genomic_DNA"/>
</dbReference>
<keyword evidence="10" id="KW-1185">Reference proteome</keyword>
<dbReference type="PROSITE" id="PS50893">
    <property type="entry name" value="ABC_TRANSPORTER_2"/>
    <property type="match status" value="1"/>
</dbReference>
<keyword evidence="3" id="KW-0997">Cell inner membrane</keyword>
<keyword evidence="4" id="KW-0547">Nucleotide-binding</keyword>
<dbReference type="STRING" id="990712.SAMN05216257_10411"/>
<dbReference type="OrthoDB" id="9802264at2"/>